<feature type="region of interest" description="Disordered" evidence="10">
    <location>
        <begin position="104"/>
        <end position="132"/>
    </location>
</feature>
<reference evidence="13" key="1">
    <citation type="submission" date="2021-12" db="EMBL/GenBank/DDBJ databases">
        <authorList>
            <person name="King R."/>
        </authorList>
    </citation>
    <scope>NUCLEOTIDE SEQUENCE</scope>
</reference>
<keyword evidence="3" id="KW-0479">Metal-binding</keyword>
<proteinExistence type="predicted"/>
<keyword evidence="8 11" id="KW-0472">Membrane</keyword>
<evidence type="ECO:0000256" key="10">
    <source>
        <dbReference type="SAM" id="MobiDB-lite"/>
    </source>
</evidence>
<dbReference type="PROSITE" id="PS00518">
    <property type="entry name" value="ZF_RING_1"/>
    <property type="match status" value="1"/>
</dbReference>
<dbReference type="PANTHER" id="PTHR15860">
    <property type="entry name" value="UNCHARACTERIZED RING FINGER-CONTAINING PROTEIN"/>
    <property type="match status" value="1"/>
</dbReference>
<dbReference type="InterPro" id="IPR013083">
    <property type="entry name" value="Znf_RING/FYVE/PHD"/>
</dbReference>
<evidence type="ECO:0000256" key="9">
    <source>
        <dbReference type="PROSITE-ProRule" id="PRU00175"/>
    </source>
</evidence>
<gene>
    <name evidence="13" type="ORF">MELIAE_LOCUS5328</name>
</gene>
<evidence type="ECO:0000256" key="5">
    <source>
        <dbReference type="ARBA" id="ARBA00022786"/>
    </source>
</evidence>
<evidence type="ECO:0000313" key="13">
    <source>
        <dbReference type="EMBL" id="CAH0553291.1"/>
    </source>
</evidence>
<keyword evidence="5" id="KW-0833">Ubl conjugation pathway</keyword>
<evidence type="ECO:0000256" key="7">
    <source>
        <dbReference type="ARBA" id="ARBA00022989"/>
    </source>
</evidence>
<feature type="transmembrane region" description="Helical" evidence="11">
    <location>
        <begin position="141"/>
        <end position="161"/>
    </location>
</feature>
<dbReference type="GO" id="GO:1904294">
    <property type="term" value="P:positive regulation of ERAD pathway"/>
    <property type="evidence" value="ECO:0007669"/>
    <property type="project" value="InterPro"/>
</dbReference>
<dbReference type="Gene3D" id="3.30.40.10">
    <property type="entry name" value="Zinc/RING finger domain, C3HC4 (zinc finger)"/>
    <property type="match status" value="1"/>
</dbReference>
<feature type="compositionally biased region" description="Low complexity" evidence="10">
    <location>
        <begin position="109"/>
        <end position="131"/>
    </location>
</feature>
<evidence type="ECO:0000256" key="11">
    <source>
        <dbReference type="SAM" id="Phobius"/>
    </source>
</evidence>
<sequence length="429" mass="49403">MSNSNPYNIRFFRSQSADFTFMANNTRSTLHSLTNVIREIEPYVETARNVNAGVQNAISSSFLNRSTSQQENIANPGLAEPSNSFVVNLESVEPVNVEDVNIHNHNHEPNFLNDPTNNANNNNPDDGNNPDIPTQIEVQQYLNLVFKYIPFILILIAKGLYDYHQGIFIIIILLITFAHSNSTVKKEATKRHRRSLSTLTIELLYIFACLVFIRYVFEDELHNFNIVLNLVLIRTFTQVLTVWNLLWIVLITDFILKLITVTIKIFLTMLPGKVVDFKKRGKIYLFIEACSQLYRSITTIQPWLYYLLESYQGPEKIVAVFLSAFYMISKGNDLMTKIHFIRMAFLKLFQTVTIGSSPSKDQIQSAGEHCPICHDEYDSPVLLQCRHIFCESCVTTWFDREQTCPLCRAKIVDDPSWRDGCTSHFLQIY</sequence>
<evidence type="ECO:0000256" key="3">
    <source>
        <dbReference type="ARBA" id="ARBA00022723"/>
    </source>
</evidence>
<feature type="transmembrane region" description="Helical" evidence="11">
    <location>
        <begin position="196"/>
        <end position="217"/>
    </location>
</feature>
<evidence type="ECO:0000259" key="12">
    <source>
        <dbReference type="PROSITE" id="PS50089"/>
    </source>
</evidence>
<keyword evidence="7 11" id="KW-1133">Transmembrane helix</keyword>
<dbReference type="EMBL" id="OV121134">
    <property type="protein sequence ID" value="CAH0553291.1"/>
    <property type="molecule type" value="Genomic_DNA"/>
</dbReference>
<comment type="subcellular location">
    <subcellularLocation>
        <location evidence="1">Membrane</location>
        <topology evidence="1">Multi-pass membrane protein</topology>
    </subcellularLocation>
</comment>
<dbReference type="Pfam" id="PF13920">
    <property type="entry name" value="zf-C3HC4_3"/>
    <property type="match status" value="1"/>
</dbReference>
<evidence type="ECO:0000256" key="6">
    <source>
        <dbReference type="ARBA" id="ARBA00022833"/>
    </source>
</evidence>
<evidence type="ECO:0000256" key="4">
    <source>
        <dbReference type="ARBA" id="ARBA00022771"/>
    </source>
</evidence>
<dbReference type="SUPFAM" id="SSF57850">
    <property type="entry name" value="RING/U-box"/>
    <property type="match status" value="1"/>
</dbReference>
<dbReference type="GO" id="GO:0008270">
    <property type="term" value="F:zinc ion binding"/>
    <property type="evidence" value="ECO:0007669"/>
    <property type="project" value="UniProtKB-KW"/>
</dbReference>
<evidence type="ECO:0000313" key="14">
    <source>
        <dbReference type="Proteomes" id="UP001154078"/>
    </source>
</evidence>
<name>A0A9P0AZQ9_BRAAE</name>
<keyword evidence="6" id="KW-0862">Zinc</keyword>
<keyword evidence="4 9" id="KW-0863">Zinc-finger</keyword>
<evidence type="ECO:0000256" key="2">
    <source>
        <dbReference type="ARBA" id="ARBA00022692"/>
    </source>
</evidence>
<dbReference type="CDD" id="cd16532">
    <property type="entry name" value="RING-HC_RNFT1-like"/>
    <property type="match status" value="1"/>
</dbReference>
<keyword evidence="14" id="KW-1185">Reference proteome</keyword>
<dbReference type="OrthoDB" id="9049620at2759"/>
<dbReference type="GO" id="GO:0016020">
    <property type="term" value="C:membrane"/>
    <property type="evidence" value="ECO:0007669"/>
    <property type="project" value="UniProtKB-SubCell"/>
</dbReference>
<protein>
    <recommendedName>
        <fullName evidence="12">RING-type domain-containing protein</fullName>
    </recommendedName>
</protein>
<dbReference type="PANTHER" id="PTHR15860:SF0">
    <property type="entry name" value="LP20373P"/>
    <property type="match status" value="1"/>
</dbReference>
<dbReference type="SMART" id="SM00184">
    <property type="entry name" value="RING"/>
    <property type="match status" value="1"/>
</dbReference>
<feature type="domain" description="RING-type" evidence="12">
    <location>
        <begin position="370"/>
        <end position="408"/>
    </location>
</feature>
<dbReference type="Proteomes" id="UP001154078">
    <property type="component" value="Chromosome 3"/>
</dbReference>
<evidence type="ECO:0000256" key="8">
    <source>
        <dbReference type="ARBA" id="ARBA00023136"/>
    </source>
</evidence>
<feature type="transmembrane region" description="Helical" evidence="11">
    <location>
        <begin position="167"/>
        <end position="184"/>
    </location>
</feature>
<feature type="transmembrane region" description="Helical" evidence="11">
    <location>
        <begin position="245"/>
        <end position="270"/>
    </location>
</feature>
<keyword evidence="2 11" id="KW-0812">Transmembrane</keyword>
<evidence type="ECO:0000256" key="1">
    <source>
        <dbReference type="ARBA" id="ARBA00004141"/>
    </source>
</evidence>
<dbReference type="InterPro" id="IPR001841">
    <property type="entry name" value="Znf_RING"/>
</dbReference>
<dbReference type="InterPro" id="IPR017907">
    <property type="entry name" value="Znf_RING_CS"/>
</dbReference>
<dbReference type="InterPro" id="IPR044235">
    <property type="entry name" value="RNFT1/2"/>
</dbReference>
<dbReference type="PROSITE" id="PS50089">
    <property type="entry name" value="ZF_RING_2"/>
    <property type="match status" value="1"/>
</dbReference>
<dbReference type="AlphaFoldDB" id="A0A9P0AZQ9"/>
<dbReference type="GO" id="GO:0061630">
    <property type="term" value="F:ubiquitin protein ligase activity"/>
    <property type="evidence" value="ECO:0007669"/>
    <property type="project" value="InterPro"/>
</dbReference>
<accession>A0A9P0AZQ9</accession>
<organism evidence="13 14">
    <name type="scientific">Brassicogethes aeneus</name>
    <name type="common">Rape pollen beetle</name>
    <name type="synonym">Meligethes aeneus</name>
    <dbReference type="NCBI Taxonomy" id="1431903"/>
    <lineage>
        <taxon>Eukaryota</taxon>
        <taxon>Metazoa</taxon>
        <taxon>Ecdysozoa</taxon>
        <taxon>Arthropoda</taxon>
        <taxon>Hexapoda</taxon>
        <taxon>Insecta</taxon>
        <taxon>Pterygota</taxon>
        <taxon>Neoptera</taxon>
        <taxon>Endopterygota</taxon>
        <taxon>Coleoptera</taxon>
        <taxon>Polyphaga</taxon>
        <taxon>Cucujiformia</taxon>
        <taxon>Nitidulidae</taxon>
        <taxon>Meligethinae</taxon>
        <taxon>Brassicogethes</taxon>
    </lineage>
</organism>